<accession>A0A8J4WNZ2</accession>
<dbReference type="Pfam" id="PF24764">
    <property type="entry name" value="rva_4"/>
    <property type="match status" value="1"/>
</dbReference>
<proteinExistence type="predicted"/>
<evidence type="ECO:0000259" key="1">
    <source>
        <dbReference type="Pfam" id="PF24764"/>
    </source>
</evidence>
<dbReference type="PANTHER" id="PTHR46791:SF13">
    <property type="entry name" value="CLR5 DOMAIN-CONTAINING PROTEIN"/>
    <property type="match status" value="1"/>
</dbReference>
<dbReference type="Proteomes" id="UP000727407">
    <property type="component" value="Unassembled WGS sequence"/>
</dbReference>
<feature type="domain" description="Integrase core" evidence="1">
    <location>
        <begin position="24"/>
        <end position="108"/>
    </location>
</feature>
<dbReference type="EMBL" id="QNUK01001124">
    <property type="protein sequence ID" value="KAF5887205.1"/>
    <property type="molecule type" value="Genomic_DNA"/>
</dbReference>
<evidence type="ECO:0000313" key="2">
    <source>
        <dbReference type="EMBL" id="KAF5887205.1"/>
    </source>
</evidence>
<organism evidence="2 3">
    <name type="scientific">Clarias magur</name>
    <name type="common">Asian catfish</name>
    <name type="synonym">Macropteronotus magur</name>
    <dbReference type="NCBI Taxonomy" id="1594786"/>
    <lineage>
        <taxon>Eukaryota</taxon>
        <taxon>Metazoa</taxon>
        <taxon>Chordata</taxon>
        <taxon>Craniata</taxon>
        <taxon>Vertebrata</taxon>
        <taxon>Euteleostomi</taxon>
        <taxon>Actinopterygii</taxon>
        <taxon>Neopterygii</taxon>
        <taxon>Teleostei</taxon>
        <taxon>Ostariophysi</taxon>
        <taxon>Siluriformes</taxon>
        <taxon>Clariidae</taxon>
        <taxon>Clarias</taxon>
    </lineage>
</organism>
<protein>
    <recommendedName>
        <fullName evidence="1">Integrase core domain-containing protein</fullName>
    </recommendedName>
</protein>
<keyword evidence="3" id="KW-1185">Reference proteome</keyword>
<gene>
    <name evidence="2" type="ORF">DAT39_022327</name>
</gene>
<reference evidence="2" key="1">
    <citation type="submission" date="2020-07" db="EMBL/GenBank/DDBJ databases">
        <title>Clarias magur genome sequencing, assembly and annotation.</title>
        <authorList>
            <person name="Kushwaha B."/>
            <person name="Kumar R."/>
            <person name="Das P."/>
            <person name="Joshi C.G."/>
            <person name="Kumar D."/>
            <person name="Nagpure N.S."/>
            <person name="Pandey M."/>
            <person name="Agarwal S."/>
            <person name="Srivastava S."/>
            <person name="Singh M."/>
            <person name="Sahoo L."/>
            <person name="Jayasankar P."/>
            <person name="Meher P.K."/>
            <person name="Koringa P.G."/>
            <person name="Iquebal M.A."/>
            <person name="Das S.P."/>
            <person name="Bit A."/>
            <person name="Patnaik S."/>
            <person name="Patel N."/>
            <person name="Shah T.M."/>
            <person name="Hinsu A."/>
            <person name="Jena J.K."/>
        </authorList>
    </citation>
    <scope>NUCLEOTIDE SEQUENCE</scope>
    <source>
        <strain evidence="2">CIFAMagur01</strain>
        <tissue evidence="2">Testis</tissue>
    </source>
</reference>
<dbReference type="AlphaFoldDB" id="A0A8J4WNZ2"/>
<name>A0A8J4WNZ2_CLAMG</name>
<dbReference type="OrthoDB" id="6119988at2759"/>
<dbReference type="InterPro" id="IPR058913">
    <property type="entry name" value="Integrase_dom_put"/>
</dbReference>
<sequence>MGTENSSIRDIQRSLRQNDVDLQSGERSFIYGRSTSNQRIESWWGILRTECVEFWLEQLHSLKNEGVLNGEFLDKDLIIFCFLGIIQTELDAVKESWNSHLIRPSRNQRVPHGRPEVMYFLPELYNTQDYLCQIAEPL</sequence>
<evidence type="ECO:0000313" key="3">
    <source>
        <dbReference type="Proteomes" id="UP000727407"/>
    </source>
</evidence>
<dbReference type="PANTHER" id="PTHR46791">
    <property type="entry name" value="EXPRESSED PROTEIN"/>
    <property type="match status" value="1"/>
</dbReference>
<comment type="caution">
    <text evidence="2">The sequence shown here is derived from an EMBL/GenBank/DDBJ whole genome shotgun (WGS) entry which is preliminary data.</text>
</comment>